<keyword evidence="2" id="KW-0413">Isomerase</keyword>
<name>J4W3Y6_BEAB2</name>
<dbReference type="SUPFAM" id="SSF52096">
    <property type="entry name" value="ClpP/crotonase"/>
    <property type="match status" value="1"/>
</dbReference>
<dbReference type="OrthoDB" id="2018133at2759"/>
<dbReference type="RefSeq" id="XP_008599219.1">
    <property type="nucleotide sequence ID" value="XM_008600997.1"/>
</dbReference>
<proteinExistence type="inferred from homology"/>
<reference evidence="2 3" key="1">
    <citation type="journal article" date="2012" name="Sci. Rep.">
        <title>Genomic perspectives on the evolution of fungal entomopathogenicity in Beauveria bassiana.</title>
        <authorList>
            <person name="Xiao G."/>
            <person name="Ying S.H."/>
            <person name="Zheng P."/>
            <person name="Wang Z.L."/>
            <person name="Zhang S."/>
            <person name="Xie X.Q."/>
            <person name="Shang Y."/>
            <person name="St Leger R.J."/>
            <person name="Zhao G.P."/>
            <person name="Wang C."/>
            <person name="Feng M.G."/>
        </authorList>
    </citation>
    <scope>NUCLEOTIDE SEQUENCE [LARGE SCALE GENOMIC DNA]</scope>
    <source>
        <strain evidence="2 3">ARSEF 2860</strain>
    </source>
</reference>
<keyword evidence="3" id="KW-1185">Reference proteome</keyword>
<dbReference type="Pfam" id="PF00378">
    <property type="entry name" value="ECH_1"/>
    <property type="match status" value="1"/>
</dbReference>
<dbReference type="InterPro" id="IPR029045">
    <property type="entry name" value="ClpP/crotonase-like_dom_sf"/>
</dbReference>
<dbReference type="Proteomes" id="UP000002762">
    <property type="component" value="Unassembled WGS sequence"/>
</dbReference>
<dbReference type="Gene3D" id="1.10.287.2460">
    <property type="match status" value="1"/>
</dbReference>
<dbReference type="GeneID" id="19888912"/>
<sequence length="279" mass="29990">MTSNEPQTTLVDKTADGITTITINRSHRRNAIDGPTAKALTDALLEFENDPSQKVCILYGAHGTFCSGFDLHEVAKYGDAKAEYKGPIIDPQHHVNGRNIGPIGPSRMQIKKPIISAVSGYAVAGGLELSLIGDIRVAEEDAIFGVFCRRFGVPLIDGGTVRLQAIIGLGRALDMILTGRGVAAHEALQMGLANRVVPRGQALAEATKIAKQLLTFPQSCMNADRTNCYYSAYNAKSFEDALSNEFENGVRIIAKESITGAAEFSRGIGRHGEIVTSRF</sequence>
<dbReference type="GO" id="GO:0016853">
    <property type="term" value="F:isomerase activity"/>
    <property type="evidence" value="ECO:0007669"/>
    <property type="project" value="UniProtKB-KW"/>
</dbReference>
<evidence type="ECO:0000313" key="2">
    <source>
        <dbReference type="EMBL" id="EJP65130.1"/>
    </source>
</evidence>
<evidence type="ECO:0000313" key="3">
    <source>
        <dbReference type="Proteomes" id="UP000002762"/>
    </source>
</evidence>
<comment type="similarity">
    <text evidence="1">Belongs to the enoyl-CoA hydratase/isomerase family.</text>
</comment>
<dbReference type="HOGENOM" id="CLU_009834_7_4_1"/>
<dbReference type="EMBL" id="JH725165">
    <property type="protein sequence ID" value="EJP65130.1"/>
    <property type="molecule type" value="Genomic_DNA"/>
</dbReference>
<organism evidence="2 3">
    <name type="scientific">Beauveria bassiana (strain ARSEF 2860)</name>
    <name type="common">White muscardine disease fungus</name>
    <name type="synonym">Tritirachium shiotae</name>
    <dbReference type="NCBI Taxonomy" id="655819"/>
    <lineage>
        <taxon>Eukaryota</taxon>
        <taxon>Fungi</taxon>
        <taxon>Dikarya</taxon>
        <taxon>Ascomycota</taxon>
        <taxon>Pezizomycotina</taxon>
        <taxon>Sordariomycetes</taxon>
        <taxon>Hypocreomycetidae</taxon>
        <taxon>Hypocreales</taxon>
        <taxon>Cordycipitaceae</taxon>
        <taxon>Beauveria</taxon>
    </lineage>
</organism>
<evidence type="ECO:0000256" key="1">
    <source>
        <dbReference type="ARBA" id="ARBA00005254"/>
    </source>
</evidence>
<dbReference type="InParanoid" id="J4W3Y6"/>
<dbReference type="AlphaFoldDB" id="J4W3Y6"/>
<dbReference type="PANTHER" id="PTHR43802:SF1">
    <property type="entry name" value="IP11341P-RELATED"/>
    <property type="match status" value="1"/>
</dbReference>
<dbReference type="CDD" id="cd06558">
    <property type="entry name" value="crotonase-like"/>
    <property type="match status" value="1"/>
</dbReference>
<dbReference type="Gene3D" id="3.90.226.10">
    <property type="entry name" value="2-enoyl-CoA Hydratase, Chain A, domain 1"/>
    <property type="match status" value="1"/>
</dbReference>
<dbReference type="STRING" id="655819.J4W3Y6"/>
<gene>
    <name evidence="2" type="ORF">BBA_05900</name>
</gene>
<dbReference type="NCBIfam" id="NF006108">
    <property type="entry name" value="PRK08259.1"/>
    <property type="match status" value="1"/>
</dbReference>
<dbReference type="InterPro" id="IPR001753">
    <property type="entry name" value="Enoyl-CoA_hydra/iso"/>
</dbReference>
<dbReference type="PANTHER" id="PTHR43802">
    <property type="entry name" value="ENOYL-COA HYDRATASE"/>
    <property type="match status" value="1"/>
</dbReference>
<protein>
    <submittedName>
        <fullName evidence="2">Enoyl-CoA hydratase/isomerase family protein</fullName>
    </submittedName>
</protein>
<accession>J4W3Y6</accession>